<keyword evidence="3" id="KW-1185">Reference proteome</keyword>
<dbReference type="RefSeq" id="WP_126700401.1">
    <property type="nucleotide sequence ID" value="NZ_RWKW01000046.1"/>
</dbReference>
<reference evidence="2 3" key="1">
    <citation type="submission" date="2018-12" db="EMBL/GenBank/DDBJ databases">
        <title>Mesorhizobium carbonis sp. nov., isolated from coal mine water.</title>
        <authorList>
            <person name="Xin W."/>
            <person name="Xu Z."/>
            <person name="Xiang F."/>
            <person name="Zhang J."/>
            <person name="Xi L."/>
            <person name="Liu J."/>
        </authorList>
    </citation>
    <scope>NUCLEOTIDE SEQUENCE [LARGE SCALE GENOMIC DNA]</scope>
    <source>
        <strain evidence="2 3">B2.3</strain>
    </source>
</reference>
<proteinExistence type="predicted"/>
<gene>
    <name evidence="2" type="ORF">EJC49_13185</name>
</gene>
<dbReference type="EMBL" id="RWKW01000046">
    <property type="protein sequence ID" value="RST85883.1"/>
    <property type="molecule type" value="Genomic_DNA"/>
</dbReference>
<dbReference type="InterPro" id="IPR004045">
    <property type="entry name" value="Glutathione_S-Trfase_N"/>
</dbReference>
<dbReference type="Gene3D" id="1.20.1050.10">
    <property type="match status" value="1"/>
</dbReference>
<evidence type="ECO:0000259" key="1">
    <source>
        <dbReference type="PROSITE" id="PS50404"/>
    </source>
</evidence>
<dbReference type="OrthoDB" id="9795329at2"/>
<sequence>MTKILMSSASPFANKVMAAAAYAKIPFEAVSVDTNADPALLIEANPLGKIPVLVLEDGSSVHDSRAITQELNRMAGNQLFPRNAAKRREAEQLEALADGIADCLLAQVYEKRFRPEEKLHQPWIDRQAAKVARGLDHLNGNLPRLGKKVHVGHIALRCMLAYNSLRFGNDWERGRPKLKRWAKRFDELFPEIGAYLPH</sequence>
<keyword evidence="2" id="KW-0808">Transferase</keyword>
<dbReference type="Pfam" id="PF13409">
    <property type="entry name" value="GST_N_2"/>
    <property type="match status" value="1"/>
</dbReference>
<evidence type="ECO:0000313" key="2">
    <source>
        <dbReference type="EMBL" id="RST85883.1"/>
    </source>
</evidence>
<dbReference type="InterPro" id="IPR036282">
    <property type="entry name" value="Glutathione-S-Trfase_C_sf"/>
</dbReference>
<dbReference type="Gene3D" id="3.40.30.10">
    <property type="entry name" value="Glutaredoxin"/>
    <property type="match status" value="1"/>
</dbReference>
<dbReference type="Proteomes" id="UP000278398">
    <property type="component" value="Unassembled WGS sequence"/>
</dbReference>
<name>A0A429YWW4_9HYPH</name>
<protein>
    <submittedName>
        <fullName evidence="2">Glutathione S-transferase family protein</fullName>
    </submittedName>
</protein>
<dbReference type="InterPro" id="IPR050983">
    <property type="entry name" value="GST_Omega/HSP26"/>
</dbReference>
<comment type="caution">
    <text evidence="2">The sequence shown here is derived from an EMBL/GenBank/DDBJ whole genome shotgun (WGS) entry which is preliminary data.</text>
</comment>
<dbReference type="PROSITE" id="PS50404">
    <property type="entry name" value="GST_NTER"/>
    <property type="match status" value="1"/>
</dbReference>
<dbReference type="SUPFAM" id="SSF47616">
    <property type="entry name" value="GST C-terminal domain-like"/>
    <property type="match status" value="1"/>
</dbReference>
<evidence type="ECO:0000313" key="3">
    <source>
        <dbReference type="Proteomes" id="UP000278398"/>
    </source>
</evidence>
<dbReference type="CDD" id="cd03205">
    <property type="entry name" value="GST_C_6"/>
    <property type="match status" value="1"/>
</dbReference>
<organism evidence="2 3">
    <name type="scientific">Aquibium carbonis</name>
    <dbReference type="NCBI Taxonomy" id="2495581"/>
    <lineage>
        <taxon>Bacteria</taxon>
        <taxon>Pseudomonadati</taxon>
        <taxon>Pseudomonadota</taxon>
        <taxon>Alphaproteobacteria</taxon>
        <taxon>Hyphomicrobiales</taxon>
        <taxon>Phyllobacteriaceae</taxon>
        <taxon>Aquibium</taxon>
    </lineage>
</organism>
<feature type="domain" description="GST N-terminal" evidence="1">
    <location>
        <begin position="1"/>
        <end position="79"/>
    </location>
</feature>
<dbReference type="PANTHER" id="PTHR43968">
    <property type="match status" value="1"/>
</dbReference>
<dbReference type="SUPFAM" id="SSF52833">
    <property type="entry name" value="Thioredoxin-like"/>
    <property type="match status" value="1"/>
</dbReference>
<dbReference type="AlphaFoldDB" id="A0A429YWW4"/>
<dbReference type="PANTHER" id="PTHR43968:SF6">
    <property type="entry name" value="GLUTATHIONE S-TRANSFERASE OMEGA"/>
    <property type="match status" value="1"/>
</dbReference>
<dbReference type="GO" id="GO:0016740">
    <property type="term" value="F:transferase activity"/>
    <property type="evidence" value="ECO:0007669"/>
    <property type="project" value="UniProtKB-KW"/>
</dbReference>
<accession>A0A429YWW4</accession>
<dbReference type="InterPro" id="IPR036249">
    <property type="entry name" value="Thioredoxin-like_sf"/>
</dbReference>
<dbReference type="GO" id="GO:0005737">
    <property type="term" value="C:cytoplasm"/>
    <property type="evidence" value="ECO:0007669"/>
    <property type="project" value="TreeGrafter"/>
</dbReference>